<gene>
    <name evidence="1" type="ORF">EVAR_52153_1</name>
</gene>
<sequence length="107" mass="11815">MHYLGSDGLLCEKPHFLWSCSAPIAKEAVHGNKSITRRLVLLDHEFSPSSFAPRSAATGDPPLQPSEPCIALPNWRRTPSARVNRDVLRGGDTQTIILFWPFGTSAF</sequence>
<organism evidence="1 2">
    <name type="scientific">Eumeta variegata</name>
    <name type="common">Bagworm moth</name>
    <name type="synonym">Eumeta japonica</name>
    <dbReference type="NCBI Taxonomy" id="151549"/>
    <lineage>
        <taxon>Eukaryota</taxon>
        <taxon>Metazoa</taxon>
        <taxon>Ecdysozoa</taxon>
        <taxon>Arthropoda</taxon>
        <taxon>Hexapoda</taxon>
        <taxon>Insecta</taxon>
        <taxon>Pterygota</taxon>
        <taxon>Neoptera</taxon>
        <taxon>Endopterygota</taxon>
        <taxon>Lepidoptera</taxon>
        <taxon>Glossata</taxon>
        <taxon>Ditrysia</taxon>
        <taxon>Tineoidea</taxon>
        <taxon>Psychidae</taxon>
        <taxon>Oiketicinae</taxon>
        <taxon>Eumeta</taxon>
    </lineage>
</organism>
<keyword evidence="2" id="KW-1185">Reference proteome</keyword>
<reference evidence="1 2" key="1">
    <citation type="journal article" date="2019" name="Commun. Biol.">
        <title>The bagworm genome reveals a unique fibroin gene that provides high tensile strength.</title>
        <authorList>
            <person name="Kono N."/>
            <person name="Nakamura H."/>
            <person name="Ohtoshi R."/>
            <person name="Tomita M."/>
            <person name="Numata K."/>
            <person name="Arakawa K."/>
        </authorList>
    </citation>
    <scope>NUCLEOTIDE SEQUENCE [LARGE SCALE GENOMIC DNA]</scope>
</reference>
<evidence type="ECO:0000313" key="1">
    <source>
        <dbReference type="EMBL" id="GBP72676.1"/>
    </source>
</evidence>
<dbReference type="AlphaFoldDB" id="A0A4C1Y9K2"/>
<name>A0A4C1Y9K2_EUMVA</name>
<accession>A0A4C1Y9K2</accession>
<protein>
    <submittedName>
        <fullName evidence="1">Uncharacterized protein</fullName>
    </submittedName>
</protein>
<evidence type="ECO:0000313" key="2">
    <source>
        <dbReference type="Proteomes" id="UP000299102"/>
    </source>
</evidence>
<proteinExistence type="predicted"/>
<dbReference type="Proteomes" id="UP000299102">
    <property type="component" value="Unassembled WGS sequence"/>
</dbReference>
<comment type="caution">
    <text evidence="1">The sequence shown here is derived from an EMBL/GenBank/DDBJ whole genome shotgun (WGS) entry which is preliminary data.</text>
</comment>
<dbReference type="EMBL" id="BGZK01001153">
    <property type="protein sequence ID" value="GBP72676.1"/>
    <property type="molecule type" value="Genomic_DNA"/>
</dbReference>